<dbReference type="AlphaFoldDB" id="A0A1Y1YJQ6"/>
<feature type="region of interest" description="Disordered" evidence="1">
    <location>
        <begin position="1"/>
        <end position="123"/>
    </location>
</feature>
<gene>
    <name evidence="2" type="ORF">LY90DRAFT_234891</name>
</gene>
<name>A0A1Y1YJQ6_9FUNG</name>
<feature type="region of interest" description="Disordered" evidence="1">
    <location>
        <begin position="277"/>
        <end position="302"/>
    </location>
</feature>
<accession>A0A1Y1YJQ6</accession>
<feature type="compositionally biased region" description="Polar residues" evidence="1">
    <location>
        <begin position="282"/>
        <end position="300"/>
    </location>
</feature>
<dbReference type="OrthoDB" id="2157017at2759"/>
<feature type="compositionally biased region" description="Basic and acidic residues" evidence="1">
    <location>
        <begin position="58"/>
        <end position="75"/>
    </location>
</feature>
<keyword evidence="3" id="KW-1185">Reference proteome</keyword>
<evidence type="ECO:0000313" key="3">
    <source>
        <dbReference type="Proteomes" id="UP000193920"/>
    </source>
</evidence>
<sequence>MSEDDIDGIYENMVKEVGHKKKNNNGSNDTINSDSKNSNSDNKNCNSNSNTNSTVKLKNKDKDRDRDRDRDKYKETTVITPLKSNKDMNEKSSSPKSGVGVVIPTSQNNKDDPSWKSFKALGNDNQRSDSYNIISSPRLEEKNLAIDVEEDNIYVIINPYGIRDIDYSTRRVLPVTKKENCSEDVDALFNLENQDRYQESVNKLNEIESTYNQCKNNSRVAVNDPDQPNDIDDLFIFSSDIEKKMTVFDSYIVVDDIQENIRPDIEDVLNIADNEEEEYQHDVNSNNKSSDASTPNSIGSPKSIMRRISKAFSSSRIANSNSKIIESTPINGEEVTNSNNHTLNRALTPKNLLIIPSYNENSTFEGGASEEERRHICCQSNSFDEFRKSQSSIFNRNKTKSSDLNQGDLTSKSQKEVKSFDDRLNTINTTKNLKEHIFNL</sequence>
<organism evidence="2 3">
    <name type="scientific">Neocallimastix californiae</name>
    <dbReference type="NCBI Taxonomy" id="1754190"/>
    <lineage>
        <taxon>Eukaryota</taxon>
        <taxon>Fungi</taxon>
        <taxon>Fungi incertae sedis</taxon>
        <taxon>Chytridiomycota</taxon>
        <taxon>Chytridiomycota incertae sedis</taxon>
        <taxon>Neocallimastigomycetes</taxon>
        <taxon>Neocallimastigales</taxon>
        <taxon>Neocallimastigaceae</taxon>
        <taxon>Neocallimastix</taxon>
    </lineage>
</organism>
<proteinExistence type="predicted"/>
<dbReference type="Proteomes" id="UP000193920">
    <property type="component" value="Unassembled WGS sequence"/>
</dbReference>
<dbReference type="EMBL" id="MCOG01000570">
    <property type="protein sequence ID" value="ORX98251.1"/>
    <property type="molecule type" value="Genomic_DNA"/>
</dbReference>
<evidence type="ECO:0000256" key="1">
    <source>
        <dbReference type="SAM" id="MobiDB-lite"/>
    </source>
</evidence>
<protein>
    <submittedName>
        <fullName evidence="2">Uncharacterized protein</fullName>
    </submittedName>
</protein>
<evidence type="ECO:0000313" key="2">
    <source>
        <dbReference type="EMBL" id="ORX98251.1"/>
    </source>
</evidence>
<reference evidence="2 3" key="1">
    <citation type="submission" date="2016-08" db="EMBL/GenBank/DDBJ databases">
        <title>A Parts List for Fungal Cellulosomes Revealed by Comparative Genomics.</title>
        <authorList>
            <consortium name="DOE Joint Genome Institute"/>
            <person name="Haitjema C.H."/>
            <person name="Gilmore S.P."/>
            <person name="Henske J.K."/>
            <person name="Solomon K.V."/>
            <person name="De Groot R."/>
            <person name="Kuo A."/>
            <person name="Mondo S.J."/>
            <person name="Salamov A.A."/>
            <person name="Labutti K."/>
            <person name="Zhao Z."/>
            <person name="Chiniquy J."/>
            <person name="Barry K."/>
            <person name="Brewer H.M."/>
            <person name="Purvine S.O."/>
            <person name="Wright A.T."/>
            <person name="Boxma B."/>
            <person name="Van Alen T."/>
            <person name="Hackstein J.H."/>
            <person name="Baker S.E."/>
            <person name="Grigoriev I.V."/>
            <person name="O'Malley M.A."/>
        </authorList>
    </citation>
    <scope>NUCLEOTIDE SEQUENCE [LARGE SCALE GENOMIC DNA]</scope>
    <source>
        <strain evidence="2 3">G1</strain>
    </source>
</reference>
<feature type="compositionally biased region" description="Low complexity" evidence="1">
    <location>
        <begin position="27"/>
        <end position="56"/>
    </location>
</feature>
<feature type="compositionally biased region" description="Low complexity" evidence="1">
    <location>
        <begin position="91"/>
        <end position="102"/>
    </location>
</feature>
<comment type="caution">
    <text evidence="2">The sequence shown here is derived from an EMBL/GenBank/DDBJ whole genome shotgun (WGS) entry which is preliminary data.</text>
</comment>